<proteinExistence type="predicted"/>
<dbReference type="GO" id="GO:0016787">
    <property type="term" value="F:hydrolase activity"/>
    <property type="evidence" value="ECO:0007669"/>
    <property type="project" value="UniProtKB-KW"/>
</dbReference>
<feature type="signal peptide" evidence="2">
    <location>
        <begin position="1"/>
        <end position="26"/>
    </location>
</feature>
<keyword evidence="2" id="KW-0732">Signal</keyword>
<keyword evidence="1 4" id="KW-0378">Hydrolase</keyword>
<gene>
    <name evidence="4" type="ORF">SJI18_23300</name>
</gene>
<dbReference type="Pfam" id="PF20434">
    <property type="entry name" value="BD-FAE"/>
    <property type="match status" value="1"/>
</dbReference>
<feature type="chain" id="PRO_5045726851" evidence="2">
    <location>
        <begin position="27"/>
        <end position="343"/>
    </location>
</feature>
<organism evidence="4 5">
    <name type="scientific">Clostridium frigoriphilum</name>
    <dbReference type="NCBI Taxonomy" id="443253"/>
    <lineage>
        <taxon>Bacteria</taxon>
        <taxon>Bacillati</taxon>
        <taxon>Bacillota</taxon>
        <taxon>Clostridia</taxon>
        <taxon>Eubacteriales</taxon>
        <taxon>Clostridiaceae</taxon>
        <taxon>Clostridium</taxon>
    </lineage>
</organism>
<evidence type="ECO:0000256" key="1">
    <source>
        <dbReference type="ARBA" id="ARBA00022801"/>
    </source>
</evidence>
<evidence type="ECO:0000259" key="3">
    <source>
        <dbReference type="Pfam" id="PF20434"/>
    </source>
</evidence>
<sequence length="343" mass="37160">MKKDYKKMLGILISVAIMASMLGGCATSKNTSANITENTQKENSNGDNKNAIDVKGEANTQGVTKKWLDIAYADKSQAQKLDIYLPNSGDGPFPVIVAFHGGGFFRGDKASKEVNPQFTELNRGYAVVSVNYRLTNEGSFPDPIYDAKAAIRFIKVNASKYNLNSNKIAAWGESAGGYLSAMLGTSAGVKTLEDLSMGNAEQSSNVQAVVDFYGPINFSTMDEQNKESGIASKVDKVLVNNGPDSFASKYMGADITTIPDKVKQADPTTYISANTSPFFIENGTLDPNVATQQSVDFAADLEKVLGKDKVTYFKLEGAGHGGKEFETKDNLDKVYRFIDKYLK</sequence>
<reference evidence="4 5" key="1">
    <citation type="submission" date="2023-11" db="EMBL/GenBank/DDBJ databases">
        <title>Draft genome sequence of a psychrophilic Clostridium strain from permafrost water brine.</title>
        <authorList>
            <person name="Shcherbakova V.A."/>
            <person name="Trubitsyn V.E."/>
            <person name="Zakharyuk A.G."/>
        </authorList>
    </citation>
    <scope>NUCLEOTIDE SEQUENCE [LARGE SCALE GENOMIC DNA]</scope>
    <source>
        <strain evidence="4 5">14F</strain>
    </source>
</reference>
<dbReference type="PROSITE" id="PS51257">
    <property type="entry name" value="PROKAR_LIPOPROTEIN"/>
    <property type="match status" value="1"/>
</dbReference>
<evidence type="ECO:0000313" key="4">
    <source>
        <dbReference type="EMBL" id="MEF2115209.1"/>
    </source>
</evidence>
<dbReference type="PANTHER" id="PTHR48081:SF13">
    <property type="entry name" value="ALPHA_BETA HYDROLASE"/>
    <property type="match status" value="1"/>
</dbReference>
<dbReference type="InterPro" id="IPR050300">
    <property type="entry name" value="GDXG_lipolytic_enzyme"/>
</dbReference>
<dbReference type="InterPro" id="IPR049492">
    <property type="entry name" value="BD-FAE-like_dom"/>
</dbReference>
<dbReference type="Proteomes" id="UP001498469">
    <property type="component" value="Unassembled WGS sequence"/>
</dbReference>
<protein>
    <submittedName>
        <fullName evidence="4">Alpha/beta hydrolase</fullName>
    </submittedName>
</protein>
<dbReference type="EMBL" id="JAZHFS010000043">
    <property type="protein sequence ID" value="MEF2115209.1"/>
    <property type="molecule type" value="Genomic_DNA"/>
</dbReference>
<dbReference type="RefSeq" id="WP_216255576.1">
    <property type="nucleotide sequence ID" value="NZ_JAZHFS010000043.1"/>
</dbReference>
<dbReference type="PANTHER" id="PTHR48081">
    <property type="entry name" value="AB HYDROLASE SUPERFAMILY PROTEIN C4A8.06C"/>
    <property type="match status" value="1"/>
</dbReference>
<keyword evidence="5" id="KW-1185">Reference proteome</keyword>
<accession>A0ABU7UWK1</accession>
<feature type="domain" description="BD-FAE-like" evidence="3">
    <location>
        <begin position="81"/>
        <end position="301"/>
    </location>
</feature>
<name>A0ABU7UWK1_9CLOT</name>
<evidence type="ECO:0000313" key="5">
    <source>
        <dbReference type="Proteomes" id="UP001498469"/>
    </source>
</evidence>
<evidence type="ECO:0000256" key="2">
    <source>
        <dbReference type="SAM" id="SignalP"/>
    </source>
</evidence>
<comment type="caution">
    <text evidence="4">The sequence shown here is derived from an EMBL/GenBank/DDBJ whole genome shotgun (WGS) entry which is preliminary data.</text>
</comment>